<name>A0A815SJB4_ADIRI</name>
<keyword evidence="3" id="KW-1185">Reference proteome</keyword>
<feature type="non-terminal residue" evidence="2">
    <location>
        <position position="1"/>
    </location>
</feature>
<comment type="caution">
    <text evidence="2">The sequence shown here is derived from an EMBL/GenBank/DDBJ whole genome shotgun (WGS) entry which is preliminary data.</text>
</comment>
<dbReference type="PANTHER" id="PTHR22605">
    <property type="entry name" value="RZ-TYPE DOMAIN-CONTAINING PROTEIN"/>
    <property type="match status" value="1"/>
</dbReference>
<evidence type="ECO:0000313" key="2">
    <source>
        <dbReference type="EMBL" id="CAF1490875.1"/>
    </source>
</evidence>
<dbReference type="Gene3D" id="3.40.50.300">
    <property type="entry name" value="P-loop containing nucleotide triphosphate hydrolases"/>
    <property type="match status" value="2"/>
</dbReference>
<dbReference type="PANTHER" id="PTHR22605:SF1">
    <property type="entry name" value="RZ-TYPE DOMAIN-CONTAINING PROTEIN"/>
    <property type="match status" value="1"/>
</dbReference>
<dbReference type="EMBL" id="CAJNOR010004290">
    <property type="protein sequence ID" value="CAF1490875.1"/>
    <property type="molecule type" value="Genomic_DNA"/>
</dbReference>
<organism evidence="2 3">
    <name type="scientific">Adineta ricciae</name>
    <name type="common">Rotifer</name>
    <dbReference type="NCBI Taxonomy" id="249248"/>
    <lineage>
        <taxon>Eukaryota</taxon>
        <taxon>Metazoa</taxon>
        <taxon>Spiralia</taxon>
        <taxon>Gnathifera</taxon>
        <taxon>Rotifera</taxon>
        <taxon>Eurotatoria</taxon>
        <taxon>Bdelloidea</taxon>
        <taxon>Adinetida</taxon>
        <taxon>Adinetidae</taxon>
        <taxon>Adineta</taxon>
    </lineage>
</organism>
<dbReference type="Proteomes" id="UP000663828">
    <property type="component" value="Unassembled WGS sequence"/>
</dbReference>
<feature type="region of interest" description="Disordered" evidence="1">
    <location>
        <begin position="3344"/>
        <end position="3369"/>
    </location>
</feature>
<evidence type="ECO:0000256" key="1">
    <source>
        <dbReference type="SAM" id="MobiDB-lite"/>
    </source>
</evidence>
<dbReference type="GO" id="GO:0004842">
    <property type="term" value="F:ubiquitin-protein transferase activity"/>
    <property type="evidence" value="ECO:0007669"/>
    <property type="project" value="InterPro"/>
</dbReference>
<gene>
    <name evidence="2" type="ORF">XAT740_LOCUS39078</name>
</gene>
<protein>
    <submittedName>
        <fullName evidence="2">Uncharacterized protein</fullName>
    </submittedName>
</protein>
<feature type="compositionally biased region" description="Polar residues" evidence="1">
    <location>
        <begin position="3344"/>
        <end position="3354"/>
    </location>
</feature>
<evidence type="ECO:0000313" key="3">
    <source>
        <dbReference type="Proteomes" id="UP000663828"/>
    </source>
</evidence>
<accession>A0A815SJB4</accession>
<dbReference type="GO" id="GO:0016887">
    <property type="term" value="F:ATP hydrolysis activity"/>
    <property type="evidence" value="ECO:0007669"/>
    <property type="project" value="InterPro"/>
</dbReference>
<reference evidence="2" key="1">
    <citation type="submission" date="2021-02" db="EMBL/GenBank/DDBJ databases">
        <authorList>
            <person name="Nowell W R."/>
        </authorList>
    </citation>
    <scope>NUCLEOTIDE SEQUENCE</scope>
</reference>
<sequence length="3369" mass="393897">FWQIEDYIYRRSSLADPGYHLLKYIGIEPESIARPHEKLQNPKERLENLGNLLAQKQRINNQQANSAMKKCLLVETTSEGVLRAILSLFDLTSTTPSVCRIFYCQTRTNWIQMRAFIYRCFYSNSFHQLIRPELLSQSIQDQAVRLLHSLMGQRPHQMFRIGIVTTSAPAEQQIINGLQSMRILTFLRDHELLSNSDFRTKLQCAIQDCILVTSRITGLGKSVRIRKEVELLKKKYVKFPISGDYDVDILAKRLRSKYSQLQSAAIHFDIGTVDDSQQLNEILYCLLLFKSFRFGQVAVAIPADTLIYVEIDASYQSTLVDIPLFRHITQSENIDDVDWTILDVDKPEIQTVANYLQLIENKSIVTQNIDSKIFKKLDINMCSHLIRDHFLKNKDERFITWTQLSIYIAVFYRLFTGFSRCGYFLVQYVPQSKLRMDLIQTLLQSSNQFTSISVENVRKQQRSIGNDQLVSYSDAIVRWDKIQPFMMILTATDEPLFIYKQTTHIPRALIDYFAIYYRESKQNRNITVDTMFPDYNKLTHTDFFIKLASLSRKYFNKSICSACFRQYEYQEKQCLKCSGKDLLYRPRTFDYNDVLNFQSSIAEKLRNEYVLTPDNFVKMLMIYMRVQSNIPVLIMGETGKAKCSLQHTFVERPYFVGCGKTALIQFLCEKMLDDDLRVFHIHAGVDLKQIITTVKDYTTQAEQLQVKNKRLWIFFDEFNTTSNIGLLKEIVCERTLLGEALPSNMVFLGACNPRRTKTLKIQLNDDAHIGLRKTRYEMQERLWAGANRCLLYTVVPIPETMLEYIWDYGHLNEATERAYIETMLNVCNGLSCNSILLRLTVDLLIASHNHFRDVEDTSSVSLRDIARFCRLYNWFFHSLNERAATNDSKERPSFSHRASFIALLFCYYFRLRSVKLKEIYIDKMQEIITKQYPDLNKVPNYLTENILQCEQMQLIDEKMELPSGTAFNRALRDNIFVLFACILNRIPVFLCGKPGSSKSSAIQILISNLRGRNSKDPYFQTLPELVAVSFQGSQNCTSESIIKVFERASNYSRVKSKEELLPVIVFDEIGLAELSPHNPLKVLHAELEVENNQYGFVGISNWRLDASKMNRALYLSAPEPTVEDLELTGKTICASMQSQPGGRTIQLDELIIKSLSQGYYDLRENLKETQADHENYFGLRDYYSLIKSIVRELMSTGNTEDVYKIIRQQLKANFDGVLDGSLLLWEHFCEYINQRTLLNEYNCPSFNLLLDHTLSNRAGRYLMLIGDSESTIDYVERFIYINQQKRHIGVRTLVGSSFAGDLLSGNTYTEQYNYRVLMDVILYAETNITLIMRQMGHVYDNLYDLFNQNFAVSARKKYCRIALGPLYHPRCLVHDDFYCVVFIHKRDLDKCDPPFLNRFEKHLIDIEALIHRRHKSIKMELDSWVDTLLPKNIGNHFPLLQHLFVNYSQDQICNLVIETFEELNVSLDSQETDEDRRYILSTCQAKLLRTSSFDLPLALSLQPNPENQQLIEQYYDTHQKISFTQLMGDFSTNSVNSSPRIIYTYTQIYHELHALPDYVEEVKLSTFKTELELAKQIKRHYQATSNIRLLLIRVDYHSEHKHILSLKHVLLNERTSTTNRGVWLIFHLQRNLLNQITNDVVFNNWPKDMIDDLNKHMFIPLTTLSNPSYFDLVFQAEYVLSECIFDDLVDKCLAKVRYTATHKDDEQRINKRRHLIFQQLTQQNFNNNELHLRSIVENSLLILIQNSKSLNNTRFNDWRVDLLTNGFITAGSRSFSDAFQATLSTFYEAHLLLLLAHLEQNNLIHAYYFLSNVNDPKVRTRLSKLWQECFDRVIENIDWTVMNRDVIEVQLDFNVKLPCAAMEYENIRAIRGNLQQFDDDNTTTYNSIRFAIEQLKTASIYGEDFIKLVFDDKQLFKYYFYDQIAFHLNETNIHLSSELAYILLTSNSTRSLEEYAGVFLAQHAEFTDVLRLFEIGLHLINEDEIRFEVEKQFIENPIGEIKPSKFYSLVIANQQFYQLPPKATHIDKKWIFKCQGDPMIETSLMNLVELILSSASIDRVRSIEEITTTYSLIAHGIYSLSSYLVDNLEKLRTFIDLVRCLAALLPDRALDAFKDVCRRGFDGEFESCRAIDDFIGQLRRLIQEENSHVDTNVSNQRLVKLEVEFLKNWLADNGDSYGDVLVLLSQDHSELWQYSAKILTYIDRKLDLLSTLKENHGKLTFDEDYEQFNQSLEQSNKLQQLVVNRLHMHLMRDAPGSEIDQQLVEHYQSFEEHLREIQSVDKVNTIELIATIAWIKYYVQIYAFALNNGSQENVLHRIDQLLTNINTRFGSTIQLFALKQLLRIAGVDLNTLREQYVNRNIIWIKGLLQHQRDQQAQNVRRRLILPTPLIECQQEFRRTSEILSAINKHNELKQLITACSSSQKFSYAFFMWFIQYYCRFLQSNVEVDRAFVQLIEHDFSQELLRCFTPLGHKYLIALCSNFSNDSYFRLRANMDLNDIHKRLMALNIVAVFISFRSLSEITLLGSILFNQQRQMPTSYIQHLSNVCLPGMTVCDPAITQMMDVRTQVQDRLERGVIHPGGRFIFQCSKECLWIFIFQNCGVPNDRHICPLCGKPIGAERYNVLIQRDPPQIKMPIDEGLRLINQHIDEYNRTTRLGYHNVKAAETSLIGEKPDHLNRPISFRFVHFLTHGLLLFLDDANYLTADDVQQRLKLPSRTHFRDHFEKDYELLAQSSIDNQQCYIWIYKLLNHLIHDDFNRRGIMSTNQHVFQIEQLIEQNLIFKHIDSITNEITEYKQAYAKFIQERDSKPSLENFIDELCEDEQLYPLLNFFNVTTFHTSNPLEKFITKIQTLSHDEKVYPVTTFLLKRFNDYTNIQHLYPIIAFSNYLIEKFNYRIKRNDAVEKRVSYYLQAGDDQQVIKQLYDAFLHAWYALDLKEIRYGCQAPKFQLTVTKKEFAESTSLATLLLNTSRDQSSLVLAATIKTLAELQNEIVNYFHNTLDHAVNTETKRKHVALQAIRPENVLRLDRGYLSQKLFDDCLVLNYDYGKGNDFIYDYEEIEMTLRNMISSLVLIDTDKLRFLNYQFELYGENTSLINDVRARIKQYQLSNEERTKLQHLVEEMSPDDTLNYLGSLDYVFTYLRNSITEHATGTTTIQTFVEYHIHSYACLNENILRRPPFSMIQLQYIIDLYEMIEEKAFDRVLRPYVKKELAEETFTDDERQRVLDVFTRTTFEKDTIAVPLKNIDNWIAMLKRLMIRVLNANVSLETPLQLYLERTDLWSDRVSDVDLETFQVDDDILLQHTYVILGGLEKKQKSNGKMSQQQQRPSEIQTVEAQRQKAQTWFETTAKSSTTPKVLADKKKDKTKLRV</sequence>
<dbReference type="InterPro" id="IPR031248">
    <property type="entry name" value="RNF213"/>
</dbReference>
<dbReference type="SUPFAM" id="SSF52540">
    <property type="entry name" value="P-loop containing nucleoside triphosphate hydrolases"/>
    <property type="match status" value="2"/>
</dbReference>
<proteinExistence type="predicted"/>
<dbReference type="InterPro" id="IPR027417">
    <property type="entry name" value="P-loop_NTPase"/>
</dbReference>